<protein>
    <submittedName>
        <fullName evidence="1">Uncharacterized protein</fullName>
    </submittedName>
</protein>
<dbReference type="EMBL" id="QRBA01000007">
    <property type="protein sequence ID" value="RDS90429.1"/>
    <property type="molecule type" value="Genomic_DNA"/>
</dbReference>
<gene>
    <name evidence="1" type="ORF">DL347_13515</name>
</gene>
<evidence type="ECO:0000313" key="2">
    <source>
        <dbReference type="Proteomes" id="UP000255541"/>
    </source>
</evidence>
<sequence>MRRKWNLSALKEHIRTTEPDRKWLLSTIDSVYQSLCIYEYHKCLAREAFSAYHAKRDPDGIKMFAAAMMAGTDEELEEFAAAKIASEANLIAAINITRNTFDIFAQIVNALALPQPLHIEDCTISKVRDGLPEGTLRTEITRVTKLHWFRYLAGFSNTIKHRQLISHKPSQKYEEGSGEYLGGGAEVAAFKHHSREFKSYWVQEVLEGTVEMHNEIVTLGITLNEHCLTPALP</sequence>
<organism evidence="1 2">
    <name type="scientific">Pseudomonas fluorescens</name>
    <dbReference type="NCBI Taxonomy" id="294"/>
    <lineage>
        <taxon>Bacteria</taxon>
        <taxon>Pseudomonadati</taxon>
        <taxon>Pseudomonadota</taxon>
        <taxon>Gammaproteobacteria</taxon>
        <taxon>Pseudomonadales</taxon>
        <taxon>Pseudomonadaceae</taxon>
        <taxon>Pseudomonas</taxon>
    </lineage>
</organism>
<dbReference type="Proteomes" id="UP000255541">
    <property type="component" value="Unassembled WGS sequence"/>
</dbReference>
<dbReference type="RefSeq" id="WP_115486922.1">
    <property type="nucleotide sequence ID" value="NZ_QRBA01000007.1"/>
</dbReference>
<evidence type="ECO:0000313" key="1">
    <source>
        <dbReference type="EMBL" id="RDS90429.1"/>
    </source>
</evidence>
<dbReference type="AlphaFoldDB" id="A0A7Z6MY29"/>
<comment type="caution">
    <text evidence="1">The sequence shown here is derived from an EMBL/GenBank/DDBJ whole genome shotgun (WGS) entry which is preliminary data.</text>
</comment>
<name>A0A7Z6MY29_PSEFL</name>
<proteinExistence type="predicted"/>
<accession>A0A7Z6MY29</accession>
<reference evidence="1 2" key="1">
    <citation type="submission" date="2018-07" db="EMBL/GenBank/DDBJ databases">
        <title>Draft Genome Sequence of Pseudomonas fluorescens AHK-1 associated with canker disease of kiwifruit.</title>
        <authorList>
            <person name="Wu Z."/>
        </authorList>
    </citation>
    <scope>NUCLEOTIDE SEQUENCE [LARGE SCALE GENOMIC DNA]</scope>
    <source>
        <strain evidence="1 2">AHK-1</strain>
    </source>
</reference>